<dbReference type="PANTHER" id="PTHR43227:SF8">
    <property type="entry name" value="DIACETYLCHITOBIOSE UPTAKE SYSTEM PERMEASE PROTEIN DASB"/>
    <property type="match status" value="1"/>
</dbReference>
<dbReference type="Pfam" id="PF00528">
    <property type="entry name" value="BPD_transp_1"/>
    <property type="match status" value="1"/>
</dbReference>
<gene>
    <name evidence="9" type="ORF">H8E19_14650</name>
</gene>
<evidence type="ECO:0000256" key="7">
    <source>
        <dbReference type="RuleBase" id="RU363032"/>
    </source>
</evidence>
<keyword evidence="3" id="KW-1003">Cell membrane</keyword>
<dbReference type="GO" id="GO:0005886">
    <property type="term" value="C:plasma membrane"/>
    <property type="evidence" value="ECO:0007669"/>
    <property type="project" value="UniProtKB-SubCell"/>
</dbReference>
<reference evidence="9 10" key="1">
    <citation type="submission" date="2020-08" db="EMBL/GenBank/DDBJ databases">
        <title>Bridging the membrane lipid divide: bacteria of the FCB group superphylum have the potential to synthesize archaeal ether lipids.</title>
        <authorList>
            <person name="Villanueva L."/>
            <person name="Von Meijenfeldt F.A.B."/>
            <person name="Westbye A.B."/>
            <person name="Yadav S."/>
            <person name="Hopmans E.C."/>
            <person name="Dutilh B.E."/>
            <person name="Sinninghe Damste J.S."/>
        </authorList>
    </citation>
    <scope>NUCLEOTIDE SEQUENCE [LARGE SCALE GENOMIC DNA]</scope>
    <source>
        <strain evidence="9">NIOZ-UU27</strain>
    </source>
</reference>
<feature type="transmembrane region" description="Helical" evidence="7">
    <location>
        <begin position="81"/>
        <end position="102"/>
    </location>
</feature>
<feature type="transmembrane region" description="Helical" evidence="7">
    <location>
        <begin position="114"/>
        <end position="134"/>
    </location>
</feature>
<dbReference type="AlphaFoldDB" id="A0A8J6T474"/>
<feature type="transmembrane region" description="Helical" evidence="7">
    <location>
        <begin position="224"/>
        <end position="246"/>
    </location>
</feature>
<accession>A0A8J6T474</accession>
<proteinExistence type="inferred from homology"/>
<evidence type="ECO:0000313" key="9">
    <source>
        <dbReference type="EMBL" id="MBC8178640.1"/>
    </source>
</evidence>
<dbReference type="InterPro" id="IPR000515">
    <property type="entry name" value="MetI-like"/>
</dbReference>
<dbReference type="Proteomes" id="UP000650524">
    <property type="component" value="Unassembled WGS sequence"/>
</dbReference>
<dbReference type="SUPFAM" id="SSF161098">
    <property type="entry name" value="MetI-like"/>
    <property type="match status" value="1"/>
</dbReference>
<evidence type="ECO:0000256" key="3">
    <source>
        <dbReference type="ARBA" id="ARBA00022475"/>
    </source>
</evidence>
<feature type="transmembrane region" description="Helical" evidence="7">
    <location>
        <begin position="12"/>
        <end position="35"/>
    </location>
</feature>
<dbReference type="InterPro" id="IPR035906">
    <property type="entry name" value="MetI-like_sf"/>
</dbReference>
<dbReference type="PROSITE" id="PS50928">
    <property type="entry name" value="ABC_TM1"/>
    <property type="match status" value="1"/>
</dbReference>
<name>A0A8J6T474_9DELT</name>
<sequence length="311" mass="35275">MTINSKYHRESRLAFWMLAPTFAVVLAFVVFPVLWNLWISLKPVSLADLRGDALFQFNLSLDNFQKVFSDPDFETVLLTTLVYTIGGSLLSILLGLMAALLLNSRFLGRALLRGLFIAPYIAPVVALTFTWSFILDPQLGVFNQFAVNHGILAQPIPFLSQRWLDLGIIGVGFRIPLALFSVILFEGWRYFPFAFLFILARLQAIPDEFFHAASVDGATPFQRFFHITLPQLATVLSTLFLFRFIWTFTKFDDVFLLTRGQAGTKVLPLNVYDYAFGEFNIGASSATAMVLFGVLAIFIFIYFRWGMRIEN</sequence>
<feature type="domain" description="ABC transmembrane type-1" evidence="8">
    <location>
        <begin position="77"/>
        <end position="302"/>
    </location>
</feature>
<dbReference type="CDD" id="cd06261">
    <property type="entry name" value="TM_PBP2"/>
    <property type="match status" value="1"/>
</dbReference>
<evidence type="ECO:0000256" key="4">
    <source>
        <dbReference type="ARBA" id="ARBA00022692"/>
    </source>
</evidence>
<dbReference type="Gene3D" id="1.10.3720.10">
    <property type="entry name" value="MetI-like"/>
    <property type="match status" value="1"/>
</dbReference>
<evidence type="ECO:0000256" key="1">
    <source>
        <dbReference type="ARBA" id="ARBA00004651"/>
    </source>
</evidence>
<dbReference type="EMBL" id="JACNJD010000296">
    <property type="protein sequence ID" value="MBC8178640.1"/>
    <property type="molecule type" value="Genomic_DNA"/>
</dbReference>
<comment type="subcellular location">
    <subcellularLocation>
        <location evidence="1 7">Cell membrane</location>
        <topology evidence="1 7">Multi-pass membrane protein</topology>
    </subcellularLocation>
</comment>
<keyword evidence="4 7" id="KW-0812">Transmembrane</keyword>
<dbReference type="InterPro" id="IPR050809">
    <property type="entry name" value="UgpAE/MalFG_permease"/>
</dbReference>
<dbReference type="GO" id="GO:0055085">
    <property type="term" value="P:transmembrane transport"/>
    <property type="evidence" value="ECO:0007669"/>
    <property type="project" value="InterPro"/>
</dbReference>
<comment type="caution">
    <text evidence="9">The sequence shown here is derived from an EMBL/GenBank/DDBJ whole genome shotgun (WGS) entry which is preliminary data.</text>
</comment>
<evidence type="ECO:0000256" key="6">
    <source>
        <dbReference type="ARBA" id="ARBA00023136"/>
    </source>
</evidence>
<feature type="transmembrane region" description="Helical" evidence="7">
    <location>
        <begin position="281"/>
        <end position="303"/>
    </location>
</feature>
<feature type="transmembrane region" description="Helical" evidence="7">
    <location>
        <begin position="166"/>
        <end position="185"/>
    </location>
</feature>
<evidence type="ECO:0000313" key="10">
    <source>
        <dbReference type="Proteomes" id="UP000650524"/>
    </source>
</evidence>
<evidence type="ECO:0000256" key="2">
    <source>
        <dbReference type="ARBA" id="ARBA00022448"/>
    </source>
</evidence>
<comment type="similarity">
    <text evidence="7">Belongs to the binding-protein-dependent transport system permease family.</text>
</comment>
<organism evidence="9 10">
    <name type="scientific">Candidatus Desulfacyla euxinica</name>
    <dbReference type="NCBI Taxonomy" id="2841693"/>
    <lineage>
        <taxon>Bacteria</taxon>
        <taxon>Deltaproteobacteria</taxon>
        <taxon>Candidatus Desulfacyla</taxon>
    </lineage>
</organism>
<dbReference type="PANTHER" id="PTHR43227">
    <property type="entry name" value="BLL4140 PROTEIN"/>
    <property type="match status" value="1"/>
</dbReference>
<keyword evidence="5 7" id="KW-1133">Transmembrane helix</keyword>
<keyword evidence="6 7" id="KW-0472">Membrane</keyword>
<evidence type="ECO:0000256" key="5">
    <source>
        <dbReference type="ARBA" id="ARBA00022989"/>
    </source>
</evidence>
<keyword evidence="2 7" id="KW-0813">Transport</keyword>
<protein>
    <submittedName>
        <fullName evidence="9">Sugar ABC transporter permease</fullName>
    </submittedName>
</protein>
<evidence type="ECO:0000259" key="8">
    <source>
        <dbReference type="PROSITE" id="PS50928"/>
    </source>
</evidence>